<dbReference type="EMBL" id="KV441554">
    <property type="protein sequence ID" value="OAG03650.1"/>
    <property type="molecule type" value="Genomic_DNA"/>
</dbReference>
<dbReference type="InterPro" id="IPR029058">
    <property type="entry name" value="AB_hydrolase_fold"/>
</dbReference>
<name>A0A177CA99_9PLEO</name>
<organism evidence="3 4">
    <name type="scientific">Paraphaeosphaeria sporulosa</name>
    <dbReference type="NCBI Taxonomy" id="1460663"/>
    <lineage>
        <taxon>Eukaryota</taxon>
        <taxon>Fungi</taxon>
        <taxon>Dikarya</taxon>
        <taxon>Ascomycota</taxon>
        <taxon>Pezizomycotina</taxon>
        <taxon>Dothideomycetes</taxon>
        <taxon>Pleosporomycetidae</taxon>
        <taxon>Pleosporales</taxon>
        <taxon>Massarineae</taxon>
        <taxon>Didymosphaeriaceae</taxon>
        <taxon>Paraphaeosphaeria</taxon>
    </lineage>
</organism>
<dbReference type="Pfam" id="PF01738">
    <property type="entry name" value="DLH"/>
    <property type="match status" value="1"/>
</dbReference>
<dbReference type="OrthoDB" id="1393670at2759"/>
<dbReference type="PANTHER" id="PTHR17630:SF80">
    <property type="entry name" value="DIENELACTONE HYDROLASE DOMAIN-CONTAINING PROTEIN"/>
    <property type="match status" value="1"/>
</dbReference>
<dbReference type="SUPFAM" id="SSF53474">
    <property type="entry name" value="alpha/beta-Hydrolases"/>
    <property type="match status" value="1"/>
</dbReference>
<feature type="region of interest" description="Disordered" evidence="1">
    <location>
        <begin position="1"/>
        <end position="66"/>
    </location>
</feature>
<dbReference type="Proteomes" id="UP000077069">
    <property type="component" value="Unassembled WGS sequence"/>
</dbReference>
<gene>
    <name evidence="3" type="ORF">CC84DRAFT_1096148</name>
</gene>
<keyword evidence="3" id="KW-0378">Hydrolase</keyword>
<dbReference type="InParanoid" id="A0A177CA99"/>
<accession>A0A177CA99</accession>
<dbReference type="GO" id="GO:0016787">
    <property type="term" value="F:hydrolase activity"/>
    <property type="evidence" value="ECO:0007669"/>
    <property type="project" value="UniProtKB-KW"/>
</dbReference>
<dbReference type="AlphaFoldDB" id="A0A177CA99"/>
<dbReference type="GeneID" id="28758140"/>
<dbReference type="STRING" id="1460663.A0A177CA99"/>
<evidence type="ECO:0000313" key="4">
    <source>
        <dbReference type="Proteomes" id="UP000077069"/>
    </source>
</evidence>
<proteinExistence type="predicted"/>
<feature type="domain" description="Dienelactone hydrolase" evidence="2">
    <location>
        <begin position="238"/>
        <end position="336"/>
    </location>
</feature>
<reference evidence="3 4" key="1">
    <citation type="submission" date="2016-05" db="EMBL/GenBank/DDBJ databases">
        <title>Comparative analysis of secretome profiles of manganese(II)-oxidizing ascomycete fungi.</title>
        <authorList>
            <consortium name="DOE Joint Genome Institute"/>
            <person name="Zeiner C.A."/>
            <person name="Purvine S.O."/>
            <person name="Zink E.M."/>
            <person name="Wu S."/>
            <person name="Pasa-Tolic L."/>
            <person name="Chaput D.L."/>
            <person name="Haridas S."/>
            <person name="Grigoriev I.V."/>
            <person name="Santelli C.M."/>
            <person name="Hansel C.M."/>
        </authorList>
    </citation>
    <scope>NUCLEOTIDE SEQUENCE [LARGE SCALE GENOMIC DNA]</scope>
    <source>
        <strain evidence="3 4">AP3s5-JAC2a</strain>
    </source>
</reference>
<evidence type="ECO:0000313" key="3">
    <source>
        <dbReference type="EMBL" id="OAG03650.1"/>
    </source>
</evidence>
<keyword evidence="4" id="KW-1185">Reference proteome</keyword>
<dbReference type="PANTHER" id="PTHR17630">
    <property type="entry name" value="DIENELACTONE HYDROLASE"/>
    <property type="match status" value="1"/>
</dbReference>
<sequence>MADNEIATRAPESDAQETPALHVPSPAAPGQSPIPGDSIAQEGPTMGEHCTTDRPTPEGEVPSGELTKLGGVDVYVTKPSDYPHSPSKLLLLLTGGTGIKSTNNQLQADKYAAEGYLVVMPDQFDNDPAPNTVNMAELTKDASWLETIKMKSAEGIKSFMIDMWLARHTPEKVMPILHKVVEGAKEEFADAVANGGGIYGVGYCFGAKYILILAGEHPDTVAWGQEAPKDEEQGTVKKAPVIKAGAIAHGTMVTKEDLEAVKTPMYIVAVKDDPLFPEEEVLTPGRQTLEKNQVEHEVQVFSGVPHGFAVYGDYDDSKIKQAQTQAYGLMLGWIQAH</sequence>
<evidence type="ECO:0000259" key="2">
    <source>
        <dbReference type="Pfam" id="PF01738"/>
    </source>
</evidence>
<evidence type="ECO:0000256" key="1">
    <source>
        <dbReference type="SAM" id="MobiDB-lite"/>
    </source>
</evidence>
<dbReference type="RefSeq" id="XP_018034015.1">
    <property type="nucleotide sequence ID" value="XM_018174654.1"/>
</dbReference>
<dbReference type="Gene3D" id="3.40.50.1820">
    <property type="entry name" value="alpha/beta hydrolase"/>
    <property type="match status" value="1"/>
</dbReference>
<protein>
    <submittedName>
        <fullName evidence="3">Alpha/beta-hydrolase</fullName>
    </submittedName>
</protein>
<dbReference type="InterPro" id="IPR002925">
    <property type="entry name" value="Dienelactn_hydro"/>
</dbReference>